<dbReference type="PATRIC" id="fig|1150600.3.peg.4186"/>
<comment type="caution">
    <text evidence="2">The sequence shown here is derived from an EMBL/GenBank/DDBJ whole genome shotgun (WGS) entry which is preliminary data.</text>
</comment>
<name>R9GLM0_9SPHI</name>
<proteinExistence type="predicted"/>
<dbReference type="SUPFAM" id="SSF48452">
    <property type="entry name" value="TPR-like"/>
    <property type="match status" value="1"/>
</dbReference>
<dbReference type="PROSITE" id="PS50293">
    <property type="entry name" value="TPR_REGION"/>
    <property type="match status" value="1"/>
</dbReference>
<evidence type="ECO:0000256" key="1">
    <source>
        <dbReference type="PROSITE-ProRule" id="PRU00339"/>
    </source>
</evidence>
<keyword evidence="3" id="KW-1185">Reference proteome</keyword>
<dbReference type="STRING" id="1150600.ADIARSV_4229"/>
<dbReference type="EMBL" id="AQPN01000145">
    <property type="protein sequence ID" value="EOR92717.1"/>
    <property type="molecule type" value="Genomic_DNA"/>
</dbReference>
<evidence type="ECO:0000313" key="2">
    <source>
        <dbReference type="EMBL" id="EOR92717.1"/>
    </source>
</evidence>
<feature type="repeat" description="TPR" evidence="1">
    <location>
        <begin position="281"/>
        <end position="314"/>
    </location>
</feature>
<dbReference type="AlphaFoldDB" id="R9GLM0"/>
<dbReference type="OrthoDB" id="1522549at2"/>
<dbReference type="InterPro" id="IPR019734">
    <property type="entry name" value="TPR_rpt"/>
</dbReference>
<dbReference type="RefSeq" id="WP_016197447.1">
    <property type="nucleotide sequence ID" value="NZ_AQPN01000145.1"/>
</dbReference>
<dbReference type="PROSITE" id="PS50005">
    <property type="entry name" value="TPR"/>
    <property type="match status" value="1"/>
</dbReference>
<accession>R9GLM0</accession>
<gene>
    <name evidence="2" type="ORF">ADIARSV_4229</name>
</gene>
<evidence type="ECO:0000313" key="3">
    <source>
        <dbReference type="Proteomes" id="UP000014174"/>
    </source>
</evidence>
<sequence length="900" mass="103135">MSLLLIAGCGSARKIPAIQNLTARYNIIYNAENLLNKCRETTERSIIDDYTHILPVYKEPINETAESNSKSLDSVIQKANSIILKKTESKYVDDAYFLIAEANFQKANYFDAAEFYTYIYTSYPDDLRLSQLAKSRKARALIQLNYPFQAEAILDSAFVLKNAPSSKEALTDLYATKAQLLIFQNRFMDAEEMINQALKAKPPRSHKIRWTYLLAQLQEKNKLPEKAYSNYTLVIKGNAPFEMAFNADLNRIRIDNDHTKQDNIIILKSLLKRDNNIDFQDQIYYKIGNIYQERNQLDEAVKSYNKSIKLNTGNKNQKGLSYLKLAEITFQKGQYTLSKTYYDTTLSTLPPTYPDYSVIKRKAASLTFLANRFNNIYVEKQLQVFAVLSEQDLKEKIDSLIRKQSDLTLRAEPFHASQNNSLAYSDQAVESSRDNTFYFYNTAALTKGSVDFKQRWGNRKRSDNWRNSTNLGIEITQAVSSPLTSPLADTISTSSAYTALFNEYMKEIPLDNKKMQLSNERIAAAMYEIGDFYRTELQDNEEAQKTFENLLALYPASSYASSTLYSLYLLNLDKNPAKADNYRKLIINRYPESNFSKSLQNPLFNMQSAEKEKTFNQDYTAIFELYTQKKYREVIQLTNEFKNRNNRTFLSAQLAYLDALATGHLQKLPAFEESLQSIISTFPEDSLVTPLSKQQLQYVDLNRQELMKRNTALLENDSKSAIYEPEILPESNGHVKHISNPSNQSKLENKISTIENDGIPDKTKSSEGPAVPTNQVLAEAQFSLPDSAEYYFVINILDSRTNLSPSRFGIGQFNRTRYLSLPIKHQLKVVNKENQLIFVGPFTSRTSANSYENNIAPLIKDIMKIPSDKYNTFIITKEGLEKLNTGTIIQSYVEYFNKSK</sequence>
<reference evidence="2 3" key="1">
    <citation type="journal article" date="2013" name="Genome Announc.">
        <title>Draft Genome Sequence of Arcticibacter svalbardensis Strain MN12-7T, a Member of the Family Sphingobacteriaceae Isolated from an Arctic Soil Sample.</title>
        <authorList>
            <person name="Shivaji S."/>
            <person name="Ara S."/>
            <person name="Prasad S."/>
            <person name="Manasa B.P."/>
            <person name="Begum Z."/>
            <person name="Singh A."/>
            <person name="Kumar Pinnaka A."/>
        </authorList>
    </citation>
    <scope>NUCLEOTIDE SEQUENCE [LARGE SCALE GENOMIC DNA]</scope>
    <source>
        <strain evidence="2 3">MN12-7</strain>
    </source>
</reference>
<protein>
    <submittedName>
        <fullName evidence="2">TPR domain protein</fullName>
    </submittedName>
</protein>
<keyword evidence="1" id="KW-0802">TPR repeat</keyword>
<dbReference type="Gene3D" id="1.25.40.10">
    <property type="entry name" value="Tetratricopeptide repeat domain"/>
    <property type="match status" value="3"/>
</dbReference>
<dbReference type="InterPro" id="IPR011990">
    <property type="entry name" value="TPR-like_helical_dom_sf"/>
</dbReference>
<dbReference type="Pfam" id="PF13181">
    <property type="entry name" value="TPR_8"/>
    <property type="match status" value="1"/>
</dbReference>
<dbReference type="Proteomes" id="UP000014174">
    <property type="component" value="Unassembled WGS sequence"/>
</dbReference>
<dbReference type="Pfam" id="PF13174">
    <property type="entry name" value="TPR_6"/>
    <property type="match status" value="1"/>
</dbReference>
<dbReference type="SMART" id="SM00028">
    <property type="entry name" value="TPR"/>
    <property type="match status" value="5"/>
</dbReference>
<dbReference type="eggNOG" id="COG0457">
    <property type="taxonomic scope" value="Bacteria"/>
</dbReference>
<organism evidence="2 3">
    <name type="scientific">Arcticibacter svalbardensis MN12-7</name>
    <dbReference type="NCBI Taxonomy" id="1150600"/>
    <lineage>
        <taxon>Bacteria</taxon>
        <taxon>Pseudomonadati</taxon>
        <taxon>Bacteroidota</taxon>
        <taxon>Sphingobacteriia</taxon>
        <taxon>Sphingobacteriales</taxon>
        <taxon>Sphingobacteriaceae</taxon>
        <taxon>Arcticibacter</taxon>
    </lineage>
</organism>